<keyword evidence="2" id="KW-1185">Reference proteome</keyword>
<sequence>MRRVLHVLHVFHVLHQKPLDENTSEPWISAIDDLSVTTKRGGRTRKVGSRAKCNSGG</sequence>
<name>A0ABW8MZI3_9BURK</name>
<dbReference type="EMBL" id="JBIYDN010000041">
    <property type="protein sequence ID" value="MFK4447955.1"/>
    <property type="molecule type" value="Genomic_DNA"/>
</dbReference>
<protein>
    <submittedName>
        <fullName evidence="1">Uncharacterized protein</fullName>
    </submittedName>
</protein>
<dbReference type="Proteomes" id="UP001620514">
    <property type="component" value="Unassembled WGS sequence"/>
</dbReference>
<gene>
    <name evidence="1" type="ORF">ABH943_007994</name>
</gene>
<accession>A0ABW8MZI3</accession>
<organism evidence="1 2">
    <name type="scientific">Caballeronia udeis</name>
    <dbReference type="NCBI Taxonomy" id="1232866"/>
    <lineage>
        <taxon>Bacteria</taxon>
        <taxon>Pseudomonadati</taxon>
        <taxon>Pseudomonadota</taxon>
        <taxon>Betaproteobacteria</taxon>
        <taxon>Burkholderiales</taxon>
        <taxon>Burkholderiaceae</taxon>
        <taxon>Caballeronia</taxon>
    </lineage>
</organism>
<evidence type="ECO:0000313" key="2">
    <source>
        <dbReference type="Proteomes" id="UP001620514"/>
    </source>
</evidence>
<reference evidence="1 2" key="1">
    <citation type="submission" date="2024-11" db="EMBL/GenBank/DDBJ databases">
        <title>Using genomics to understand microbial adaptation to soil warming.</title>
        <authorList>
            <person name="Deangelis K.M. PhD."/>
        </authorList>
    </citation>
    <scope>NUCLEOTIDE SEQUENCE [LARGE SCALE GENOMIC DNA]</scope>
    <source>
        <strain evidence="1 2">GAS97</strain>
    </source>
</reference>
<proteinExistence type="predicted"/>
<comment type="caution">
    <text evidence="1">The sequence shown here is derived from an EMBL/GenBank/DDBJ whole genome shotgun (WGS) entry which is preliminary data.</text>
</comment>
<dbReference type="RefSeq" id="WP_404613909.1">
    <property type="nucleotide sequence ID" value="NZ_JBIYDN010000041.1"/>
</dbReference>
<evidence type="ECO:0000313" key="1">
    <source>
        <dbReference type="EMBL" id="MFK4447955.1"/>
    </source>
</evidence>